<keyword evidence="10" id="KW-1185">Reference proteome</keyword>
<dbReference type="SUPFAM" id="SSF53697">
    <property type="entry name" value="SIS domain"/>
    <property type="match status" value="1"/>
</dbReference>
<comment type="catalytic activity">
    <reaction evidence="4 5">
        <text>alpha-D-glucose 6-phosphate = beta-D-fructose 6-phosphate</text>
        <dbReference type="Rhea" id="RHEA:11816"/>
        <dbReference type="ChEBI" id="CHEBI:57634"/>
        <dbReference type="ChEBI" id="CHEBI:58225"/>
        <dbReference type="EC" id="5.3.1.9"/>
    </reaction>
</comment>
<dbReference type="Gene3D" id="3.40.50.10490">
    <property type="entry name" value="Glucose-6-phosphate isomerase like protein, domain 1"/>
    <property type="match status" value="2"/>
</dbReference>
<dbReference type="InterPro" id="IPR001672">
    <property type="entry name" value="G6P_Isomerase"/>
</dbReference>
<dbReference type="GO" id="GO:0097367">
    <property type="term" value="F:carbohydrate derivative binding"/>
    <property type="evidence" value="ECO:0007669"/>
    <property type="project" value="InterPro"/>
</dbReference>
<proteinExistence type="inferred from homology"/>
<dbReference type="Pfam" id="PF13360">
    <property type="entry name" value="PQQ_2"/>
    <property type="match status" value="1"/>
</dbReference>
<dbReference type="Pfam" id="PF00342">
    <property type="entry name" value="PGI"/>
    <property type="match status" value="2"/>
</dbReference>
<keyword evidence="3" id="KW-0378">Hydrolase</keyword>
<dbReference type="PROSITE" id="PS00765">
    <property type="entry name" value="P_GLUCOSE_ISOMERASE_1"/>
    <property type="match status" value="1"/>
</dbReference>
<evidence type="ECO:0000313" key="10">
    <source>
        <dbReference type="Proteomes" id="UP001152797"/>
    </source>
</evidence>
<reference evidence="7" key="1">
    <citation type="submission" date="2022-10" db="EMBL/GenBank/DDBJ databases">
        <authorList>
            <person name="Chen Y."/>
            <person name="Dougan E. K."/>
            <person name="Chan C."/>
            <person name="Rhodes N."/>
            <person name="Thang M."/>
        </authorList>
    </citation>
    <scope>NUCLEOTIDE SEQUENCE</scope>
</reference>
<evidence type="ECO:0000259" key="6">
    <source>
        <dbReference type="SMART" id="SM00849"/>
    </source>
</evidence>
<dbReference type="GO" id="GO:0006094">
    <property type="term" value="P:gluconeogenesis"/>
    <property type="evidence" value="ECO:0007669"/>
    <property type="project" value="UniProtKB-KW"/>
</dbReference>
<dbReference type="InterPro" id="IPR022877">
    <property type="entry name" value="UPF0173"/>
</dbReference>
<gene>
    <name evidence="7" type="ORF">C1SCF055_LOCUS70</name>
</gene>
<feature type="domain" description="Metallo-beta-lactamase" evidence="6">
    <location>
        <begin position="477"/>
        <end position="658"/>
    </location>
</feature>
<dbReference type="PANTHER" id="PTHR34512">
    <property type="entry name" value="CELL SURFACE PROTEIN"/>
    <property type="match status" value="1"/>
</dbReference>
<dbReference type="Gene3D" id="2.130.10.10">
    <property type="entry name" value="YVTN repeat-like/Quinoprotein amine dehydrogenase"/>
    <property type="match status" value="2"/>
</dbReference>
<dbReference type="InterPro" id="IPR036866">
    <property type="entry name" value="RibonucZ/Hydroxyglut_hydro"/>
</dbReference>
<dbReference type="EMBL" id="CAMXCT020000001">
    <property type="protein sequence ID" value="CAL1124855.1"/>
    <property type="molecule type" value="Genomic_DNA"/>
</dbReference>
<dbReference type="InterPro" id="IPR035476">
    <property type="entry name" value="SIS_PGI_1"/>
</dbReference>
<evidence type="ECO:0000256" key="1">
    <source>
        <dbReference type="ARBA" id="ARBA00004926"/>
    </source>
</evidence>
<evidence type="ECO:0000313" key="7">
    <source>
        <dbReference type="EMBL" id="CAI3971480.1"/>
    </source>
</evidence>
<comment type="pathway">
    <text evidence="1 5">Carbohydrate degradation; glycolysis; D-glyceraldehyde 3-phosphate and glycerone phosphate from D-glucose: step 2/4.</text>
</comment>
<dbReference type="SUPFAM" id="SSF50998">
    <property type="entry name" value="Quinoprotein alcohol dehydrogenase-like"/>
    <property type="match status" value="1"/>
</dbReference>
<evidence type="ECO:0000256" key="5">
    <source>
        <dbReference type="RuleBase" id="RU000612"/>
    </source>
</evidence>
<dbReference type="AlphaFoldDB" id="A0A9P1FEA0"/>
<dbReference type="PROSITE" id="PS51463">
    <property type="entry name" value="P_GLUCOSE_ISOMERASE_3"/>
    <property type="match status" value="1"/>
</dbReference>
<protein>
    <recommendedName>
        <fullName evidence="5">Glucose-6-phosphate isomerase</fullName>
        <ecNumber evidence="5">5.3.1.9</ecNumber>
    </recommendedName>
</protein>
<dbReference type="EC" id="5.3.1.9" evidence="5"/>
<dbReference type="Gene3D" id="3.60.15.10">
    <property type="entry name" value="Ribonuclease Z/Hydroxyacylglutathione hydrolase-like"/>
    <property type="match status" value="1"/>
</dbReference>
<accession>A0A9P1FEA0</accession>
<dbReference type="GO" id="GO:0004347">
    <property type="term" value="F:glucose-6-phosphate isomerase activity"/>
    <property type="evidence" value="ECO:0007669"/>
    <property type="project" value="UniProtKB-EC"/>
</dbReference>
<evidence type="ECO:0000256" key="2">
    <source>
        <dbReference type="ARBA" id="ARBA00006604"/>
    </source>
</evidence>
<dbReference type="NCBIfam" id="NF001911">
    <property type="entry name" value="PRK00685.1"/>
    <property type="match status" value="1"/>
</dbReference>
<dbReference type="SMART" id="SM00849">
    <property type="entry name" value="Lactamase_B"/>
    <property type="match status" value="1"/>
</dbReference>
<dbReference type="CDD" id="cd05015">
    <property type="entry name" value="SIS_PGI_1"/>
    <property type="match status" value="1"/>
</dbReference>
<dbReference type="PANTHER" id="PTHR34512:SF30">
    <property type="entry name" value="OUTER MEMBRANE PROTEIN ASSEMBLY FACTOR BAMB"/>
    <property type="match status" value="1"/>
</dbReference>
<evidence type="ECO:0000313" key="8">
    <source>
        <dbReference type="EMBL" id="CAL1124855.1"/>
    </source>
</evidence>
<dbReference type="InterPro" id="IPR046348">
    <property type="entry name" value="SIS_dom_sf"/>
</dbReference>
<comment type="similarity">
    <text evidence="2 5">Belongs to the GPI family.</text>
</comment>
<dbReference type="InterPro" id="IPR002372">
    <property type="entry name" value="PQQ_rpt_dom"/>
</dbReference>
<dbReference type="OrthoDB" id="424111at2759"/>
<dbReference type="Proteomes" id="UP001152797">
    <property type="component" value="Unassembled WGS sequence"/>
</dbReference>
<dbReference type="GO" id="GO:0006096">
    <property type="term" value="P:glycolytic process"/>
    <property type="evidence" value="ECO:0007669"/>
    <property type="project" value="UniProtKB-KW"/>
</dbReference>
<keyword evidence="5" id="KW-0324">Glycolysis</keyword>
<evidence type="ECO:0000256" key="4">
    <source>
        <dbReference type="ARBA" id="ARBA00029321"/>
    </source>
</evidence>
<dbReference type="HAMAP" id="MF_00457">
    <property type="entry name" value="UPF0173"/>
    <property type="match status" value="1"/>
</dbReference>
<dbReference type="InterPro" id="IPR018189">
    <property type="entry name" value="Phosphoglucose_isomerase_CS"/>
</dbReference>
<dbReference type="GO" id="GO:0016787">
    <property type="term" value="F:hydrolase activity"/>
    <property type="evidence" value="ECO:0007669"/>
    <property type="project" value="UniProtKB-KW"/>
</dbReference>
<dbReference type="PRINTS" id="PR00662">
    <property type="entry name" value="G6PISOMERASE"/>
</dbReference>
<keyword evidence="5" id="KW-0312">Gluconeogenesis</keyword>
<name>A0A9P1FEA0_9DINO</name>
<sequence length="1114" mass="120739">MFRTVRIRTRWRTRCGRADLDALAPQLEAARTEVLDDVKLWNEGGKVPTEKDPLDAGFLELPERLLSEYRSKGDASELGRIITCGNRLAEAVDRVVVLGIGGSYMGARALMEGIDHPFHNELPRSQRNGRPRLYFEGNNVDNDAAQGLLDILGRDQKATGVDDSWGITVISKSGGTLETAVAFRTFLAALRASCGGDAKRVADLVVPVTGESGKLFDLATALGCEEMFHIPDGVGGRFSVLTAVGLLPAAILGLDVVALLEGAAAMNERFRTKKPGDNPVLDYVGVCHLMEKDHGALIRVLSVWDKGLEALGLWYDQLLSESLGKHEKGATPLTVVNTRDLHSRGQQHQEGRRDKLITNLIVEGHQRDAIAVGKSDFNQDQLNTLADKTVPDVLSAAIQGTNKAYADDKRPTTNLRITHSDESAVGQLFQMFMLATVVEGRLIGISPYGQPGVEAYKKNMNAILRATSMAIELTWLGHGSWSIATGKHTVLLDPFFDDSPTSPVKADDVEADFILVSHGHFDHVSDVVKIAQRTGAMVISNFEVCQWFGNKGVENTHAQNIGGAFQHPFGNVKMTIAHHSSSMPDGSYGGDPAGFLLDLDGNTIYFACDTALFADMELIGSAGIDLAIVPIGDNFTMGPADSVQAVKLIKPKRVAPAHYNTWPPIEQDAKAWSRQISDKTDAEPIVLERQMYRCGRVPAVGLLMALLCVAPLVVADEEWPQFRGPTGQGIADAHDLPVTFGSEKNVAWKVPIEGTGWSSPVIDGNQIWLTTSTDEGHSLRAICVDRSSGKIVHDVEVFAPADPPEINAKNSYASPTPVVNDGRLFVHYGTLGTACIDCETGEVLWRNTEVQLDHKEGPGSSPVLFEDLVIVNCDGMDVQSVVAFDQSDGSIAWQSTRPGPLDPNPDFRKAYCTPLVVEIDSKPQLVSPGASRVISYDPRSGDMLWQVDYDGFSNVPCPVWGENLLYVCTGFMKPKLLAIRPDGLGNVTDSHVEWDFTAGVPNNPSPLLVEGLLYMVSDSGVATCLDAVTGKVQWKERLGGNYSASPLWADGRIYIGSENGQVSVIAPGDTFERLALNELDGRIMASPVAVGRELYIRTDGALYRFEKPLTTAAN</sequence>
<dbReference type="SUPFAM" id="SSF56281">
    <property type="entry name" value="Metallo-hydrolase/oxidoreductase"/>
    <property type="match status" value="1"/>
</dbReference>
<dbReference type="InterPro" id="IPR011047">
    <property type="entry name" value="Quinoprotein_ADH-like_sf"/>
</dbReference>
<dbReference type="InterPro" id="IPR015943">
    <property type="entry name" value="WD40/YVTN_repeat-like_dom_sf"/>
</dbReference>
<reference evidence="8" key="2">
    <citation type="submission" date="2024-04" db="EMBL/GenBank/DDBJ databases">
        <authorList>
            <person name="Chen Y."/>
            <person name="Shah S."/>
            <person name="Dougan E. K."/>
            <person name="Thang M."/>
            <person name="Chan C."/>
        </authorList>
    </citation>
    <scope>NUCLEOTIDE SEQUENCE [LARGE SCALE GENOMIC DNA]</scope>
</reference>
<keyword evidence="5 9" id="KW-0413">Isomerase</keyword>
<dbReference type="InterPro" id="IPR001279">
    <property type="entry name" value="Metallo-B-lactamas"/>
</dbReference>
<organism evidence="7">
    <name type="scientific">Cladocopium goreaui</name>
    <dbReference type="NCBI Taxonomy" id="2562237"/>
    <lineage>
        <taxon>Eukaryota</taxon>
        <taxon>Sar</taxon>
        <taxon>Alveolata</taxon>
        <taxon>Dinophyceae</taxon>
        <taxon>Suessiales</taxon>
        <taxon>Symbiodiniaceae</taxon>
        <taxon>Cladocopium</taxon>
    </lineage>
</organism>
<dbReference type="EMBL" id="CAMXCT030000001">
    <property type="protein sequence ID" value="CAL4758792.1"/>
    <property type="molecule type" value="Genomic_DNA"/>
</dbReference>
<evidence type="ECO:0000256" key="3">
    <source>
        <dbReference type="ARBA" id="ARBA00022801"/>
    </source>
</evidence>
<dbReference type="EMBL" id="CAMXCT010000001">
    <property type="protein sequence ID" value="CAI3971480.1"/>
    <property type="molecule type" value="Genomic_DNA"/>
</dbReference>
<dbReference type="Pfam" id="PF12706">
    <property type="entry name" value="Lactamase_B_2"/>
    <property type="match status" value="1"/>
</dbReference>
<evidence type="ECO:0000313" key="9">
    <source>
        <dbReference type="EMBL" id="CAL4758792.1"/>
    </source>
</evidence>
<comment type="caution">
    <text evidence="7">The sequence shown here is derived from an EMBL/GenBank/DDBJ whole genome shotgun (WGS) entry which is preliminary data.</text>
</comment>